<sequence length="158" mass="17976">MTKNNMDKIDEMVVKISEYLYNISVEYETFDINLIELSIDAHTNDEENAEMNVKVNIDDCVNENELAKSAGKQTDGLQNDANVPSVLLIDNKNKYIEKASDVNEWPDNDGRPVLINIDLETASKEMARAFEKRKGSNKPVLLHVTKLPGRNEYVFLNK</sequence>
<dbReference type="Proteomes" id="UP001153714">
    <property type="component" value="Chromosome 22"/>
</dbReference>
<evidence type="ECO:0000313" key="2">
    <source>
        <dbReference type="Proteomes" id="UP001153714"/>
    </source>
</evidence>
<protein>
    <submittedName>
        <fullName evidence="1">Uncharacterized protein</fullName>
    </submittedName>
</protein>
<name>A0A9N9R6H2_9NEOP</name>
<dbReference type="EMBL" id="OU893353">
    <property type="protein sequence ID" value="CAG9790476.1"/>
    <property type="molecule type" value="Genomic_DNA"/>
</dbReference>
<dbReference type="AlphaFoldDB" id="A0A9N9R6H2"/>
<proteinExistence type="predicted"/>
<gene>
    <name evidence="1" type="ORF">DIATSA_LOCUS8142</name>
</gene>
<organism evidence="1 2">
    <name type="scientific">Diatraea saccharalis</name>
    <name type="common">sugarcane borer</name>
    <dbReference type="NCBI Taxonomy" id="40085"/>
    <lineage>
        <taxon>Eukaryota</taxon>
        <taxon>Metazoa</taxon>
        <taxon>Ecdysozoa</taxon>
        <taxon>Arthropoda</taxon>
        <taxon>Hexapoda</taxon>
        <taxon>Insecta</taxon>
        <taxon>Pterygota</taxon>
        <taxon>Neoptera</taxon>
        <taxon>Endopterygota</taxon>
        <taxon>Lepidoptera</taxon>
        <taxon>Glossata</taxon>
        <taxon>Ditrysia</taxon>
        <taxon>Pyraloidea</taxon>
        <taxon>Crambidae</taxon>
        <taxon>Crambinae</taxon>
        <taxon>Diatraea</taxon>
    </lineage>
</organism>
<evidence type="ECO:0000313" key="1">
    <source>
        <dbReference type="EMBL" id="CAG9790476.1"/>
    </source>
</evidence>
<accession>A0A9N9R6H2</accession>
<reference evidence="1" key="2">
    <citation type="submission" date="2022-10" db="EMBL/GenBank/DDBJ databases">
        <authorList>
            <consortium name="ENA_rothamsted_submissions"/>
            <consortium name="culmorum"/>
            <person name="King R."/>
        </authorList>
    </citation>
    <scope>NUCLEOTIDE SEQUENCE</scope>
</reference>
<reference evidence="1" key="1">
    <citation type="submission" date="2021-12" db="EMBL/GenBank/DDBJ databases">
        <authorList>
            <person name="King R."/>
        </authorList>
    </citation>
    <scope>NUCLEOTIDE SEQUENCE</scope>
</reference>
<keyword evidence="2" id="KW-1185">Reference proteome</keyword>
<dbReference type="OrthoDB" id="7493077at2759"/>